<dbReference type="AlphaFoldDB" id="A0A2N3QLI8"/>
<dbReference type="EMBL" id="PCGZ01000001">
    <property type="protein sequence ID" value="PKU92555.1"/>
    <property type="molecule type" value="Genomic_DNA"/>
</dbReference>
<dbReference type="Pfam" id="PF05949">
    <property type="entry name" value="DUF881"/>
    <property type="match status" value="1"/>
</dbReference>
<name>A0A2N3QLI8_9BIFI</name>
<evidence type="ECO:0000256" key="3">
    <source>
        <dbReference type="SAM" id="Phobius"/>
    </source>
</evidence>
<evidence type="ECO:0008006" key="6">
    <source>
        <dbReference type="Google" id="ProtNLM"/>
    </source>
</evidence>
<dbReference type="InterPro" id="IPR010273">
    <property type="entry name" value="DUF881"/>
</dbReference>
<dbReference type="Gene3D" id="3.30.70.1880">
    <property type="entry name" value="Protein of unknown function DUF881"/>
    <property type="match status" value="1"/>
</dbReference>
<evidence type="ECO:0000256" key="1">
    <source>
        <dbReference type="ARBA" id="ARBA00009108"/>
    </source>
</evidence>
<dbReference type="PANTHER" id="PTHR37313">
    <property type="entry name" value="UPF0749 PROTEIN RV1825"/>
    <property type="match status" value="1"/>
</dbReference>
<gene>
    <name evidence="4" type="ORF">CQR46_0131</name>
</gene>
<protein>
    <recommendedName>
        <fullName evidence="6">DUF881 domain-containing protein</fullName>
    </recommendedName>
</protein>
<evidence type="ECO:0000313" key="5">
    <source>
        <dbReference type="Proteomes" id="UP000233730"/>
    </source>
</evidence>
<dbReference type="RefSeq" id="WP_101429289.1">
    <property type="nucleotide sequence ID" value="NZ_PCGZ01000001.1"/>
</dbReference>
<comment type="similarity">
    <text evidence="1">Belongs to the UPF0749 family.</text>
</comment>
<feature type="transmembrane region" description="Helical" evidence="3">
    <location>
        <begin position="12"/>
        <end position="32"/>
    </location>
</feature>
<dbReference type="PANTHER" id="PTHR37313:SF4">
    <property type="entry name" value="CONSERVED MEMBRANE PROTEIN-RELATED"/>
    <property type="match status" value="1"/>
</dbReference>
<sequence length="245" mass="26630">MAKRTPKHGTRKTLIGSISVFLVIIFAGFLLVTNMRVNRTTTVSSDAAELVENRVKQADRLQQEVNELSAQVGALSAQEDSRKSTASENAGSSTMLPAVEGPGITVTLNDSSMWQSVADTAGSSVDWDKYVVHQQDVEAVVNALWAGGAESMEVMGQRLLPTSAVICSGNVLLLQGKKYSPPFTISAIGPPELMKHALDNSQAVQIYKQYVDAFGLGYEVKDEERLEFARTPLLLQPLQYARVDE</sequence>
<keyword evidence="3" id="KW-0812">Transmembrane</keyword>
<dbReference type="GO" id="GO:0005886">
    <property type="term" value="C:plasma membrane"/>
    <property type="evidence" value="ECO:0007669"/>
    <property type="project" value="TreeGrafter"/>
</dbReference>
<feature type="region of interest" description="Disordered" evidence="2">
    <location>
        <begin position="72"/>
        <end position="98"/>
    </location>
</feature>
<evidence type="ECO:0000313" key="4">
    <source>
        <dbReference type="EMBL" id="PKU92555.1"/>
    </source>
</evidence>
<keyword evidence="3" id="KW-0472">Membrane</keyword>
<proteinExistence type="inferred from homology"/>
<reference evidence="4 5" key="1">
    <citation type="submission" date="2017-10" db="EMBL/GenBank/DDBJ databases">
        <title>Bifidobacterium genomics.</title>
        <authorList>
            <person name="Lugli G.A."/>
            <person name="Milani C."/>
            <person name="Mancabelli L."/>
        </authorList>
    </citation>
    <scope>NUCLEOTIDE SEQUENCE [LARGE SCALE GENOMIC DNA]</scope>
    <source>
        <strain evidence="4 5">1524B</strain>
    </source>
</reference>
<organism evidence="4 5">
    <name type="scientific">Bifidobacterium pseudolongum subsp. globosum</name>
    <dbReference type="NCBI Taxonomy" id="1690"/>
    <lineage>
        <taxon>Bacteria</taxon>
        <taxon>Bacillati</taxon>
        <taxon>Actinomycetota</taxon>
        <taxon>Actinomycetes</taxon>
        <taxon>Bifidobacteriales</taxon>
        <taxon>Bifidobacteriaceae</taxon>
        <taxon>Bifidobacterium</taxon>
    </lineage>
</organism>
<evidence type="ECO:0000256" key="2">
    <source>
        <dbReference type="SAM" id="MobiDB-lite"/>
    </source>
</evidence>
<dbReference type="Proteomes" id="UP000233730">
    <property type="component" value="Unassembled WGS sequence"/>
</dbReference>
<accession>A0A2N3QLI8</accession>
<keyword evidence="3" id="KW-1133">Transmembrane helix</keyword>
<comment type="caution">
    <text evidence="4">The sequence shown here is derived from an EMBL/GenBank/DDBJ whole genome shotgun (WGS) entry which is preliminary data.</text>
</comment>
<feature type="compositionally biased region" description="Polar residues" evidence="2">
    <location>
        <begin position="86"/>
        <end position="95"/>
    </location>
</feature>